<dbReference type="EMBL" id="MLJW01000066">
    <property type="protein sequence ID" value="OIR03413.1"/>
    <property type="molecule type" value="Genomic_DNA"/>
</dbReference>
<organism evidence="9">
    <name type="scientific">mine drainage metagenome</name>
    <dbReference type="NCBI Taxonomy" id="410659"/>
    <lineage>
        <taxon>unclassified sequences</taxon>
        <taxon>metagenomes</taxon>
        <taxon>ecological metagenomes</taxon>
    </lineage>
</organism>
<dbReference type="NCBIfam" id="TIGR00018">
    <property type="entry name" value="panC"/>
    <property type="match status" value="1"/>
</dbReference>
<evidence type="ECO:0000256" key="2">
    <source>
        <dbReference type="ARBA" id="ARBA00009256"/>
    </source>
</evidence>
<dbReference type="InterPro" id="IPR014729">
    <property type="entry name" value="Rossmann-like_a/b/a_fold"/>
</dbReference>
<dbReference type="GO" id="GO:0005524">
    <property type="term" value="F:ATP binding"/>
    <property type="evidence" value="ECO:0007669"/>
    <property type="project" value="UniProtKB-KW"/>
</dbReference>
<proteinExistence type="inferred from homology"/>
<comment type="catalytic activity">
    <reaction evidence="8">
        <text>(R)-pantoate + beta-alanine + ATP = (R)-pantothenate + AMP + diphosphate + H(+)</text>
        <dbReference type="Rhea" id="RHEA:10912"/>
        <dbReference type="ChEBI" id="CHEBI:15378"/>
        <dbReference type="ChEBI" id="CHEBI:15980"/>
        <dbReference type="ChEBI" id="CHEBI:29032"/>
        <dbReference type="ChEBI" id="CHEBI:30616"/>
        <dbReference type="ChEBI" id="CHEBI:33019"/>
        <dbReference type="ChEBI" id="CHEBI:57966"/>
        <dbReference type="ChEBI" id="CHEBI:456215"/>
        <dbReference type="EC" id="6.3.2.1"/>
    </reaction>
</comment>
<evidence type="ECO:0000256" key="5">
    <source>
        <dbReference type="ARBA" id="ARBA00022655"/>
    </source>
</evidence>
<accession>A0A1J5SGX2</accession>
<evidence type="ECO:0000256" key="1">
    <source>
        <dbReference type="ARBA" id="ARBA00004990"/>
    </source>
</evidence>
<comment type="similarity">
    <text evidence="2">Belongs to the pantothenate synthetase family.</text>
</comment>
<dbReference type="Pfam" id="PF02569">
    <property type="entry name" value="Pantoate_ligase"/>
    <property type="match status" value="1"/>
</dbReference>
<dbReference type="SUPFAM" id="SSF52374">
    <property type="entry name" value="Nucleotidylyl transferase"/>
    <property type="match status" value="1"/>
</dbReference>
<dbReference type="AlphaFoldDB" id="A0A1J5SGX2"/>
<comment type="caution">
    <text evidence="9">The sequence shown here is derived from an EMBL/GenBank/DDBJ whole genome shotgun (WGS) entry which is preliminary data.</text>
</comment>
<dbReference type="Gene3D" id="3.40.50.620">
    <property type="entry name" value="HUPs"/>
    <property type="match status" value="1"/>
</dbReference>
<dbReference type="InterPro" id="IPR004821">
    <property type="entry name" value="Cyt_trans-like"/>
</dbReference>
<dbReference type="UniPathway" id="UPA00028">
    <property type="reaction ID" value="UER00005"/>
</dbReference>
<reference evidence="9" key="1">
    <citation type="submission" date="2016-10" db="EMBL/GenBank/DDBJ databases">
        <title>Sequence of Gallionella enrichment culture.</title>
        <authorList>
            <person name="Poehlein A."/>
            <person name="Muehling M."/>
            <person name="Daniel R."/>
        </authorList>
    </citation>
    <scope>NUCLEOTIDE SEQUENCE</scope>
</reference>
<protein>
    <recommendedName>
        <fullName evidence="3">pantoate--beta-alanine ligase (AMP-forming)</fullName>
        <ecNumber evidence="3">6.3.2.1</ecNumber>
    </recommendedName>
</protein>
<dbReference type="PANTHER" id="PTHR21299">
    <property type="entry name" value="CYTIDYLATE KINASE/PANTOATE-BETA-ALANINE LIGASE"/>
    <property type="match status" value="1"/>
</dbReference>
<keyword evidence="7" id="KW-0067">ATP-binding</keyword>
<comment type="pathway">
    <text evidence="1">Cofactor biosynthesis; (R)-pantothenate biosynthesis; (R)-pantothenate from (R)-pantoate and beta-alanine: step 1/1.</text>
</comment>
<dbReference type="InterPro" id="IPR042176">
    <property type="entry name" value="Pantoate_ligase_C"/>
</dbReference>
<gene>
    <name evidence="9" type="primary">panC_7</name>
    <name evidence="9" type="ORF">GALL_144850</name>
</gene>
<dbReference type="EC" id="6.3.2.1" evidence="3"/>
<name>A0A1J5SGX2_9ZZZZ</name>
<keyword evidence="5" id="KW-0566">Pantothenate biosynthesis</keyword>
<keyword evidence="6" id="KW-0547">Nucleotide-binding</keyword>
<evidence type="ECO:0000313" key="9">
    <source>
        <dbReference type="EMBL" id="OIR03413.1"/>
    </source>
</evidence>
<dbReference type="GO" id="GO:0015940">
    <property type="term" value="P:pantothenate biosynthetic process"/>
    <property type="evidence" value="ECO:0007669"/>
    <property type="project" value="UniProtKB-UniPathway"/>
</dbReference>
<evidence type="ECO:0000256" key="4">
    <source>
        <dbReference type="ARBA" id="ARBA00022598"/>
    </source>
</evidence>
<dbReference type="InterPro" id="IPR003721">
    <property type="entry name" value="Pantoate_ligase"/>
</dbReference>
<sequence>MGALHEGHLSLINKSKQHCDITVCSIFVNPAQFNNATDFEKYPVTTDTDIALLKSVGCDILFLPTVSEIYPPGLENKNYELGNLDEIWEGLHRPGHFQGVCKVMDRLLDIVQTHHLWMGQKDFQQCLVIVKLLELTNKKEIFFHRIETVREASGLALSSRNKRLSPTGKENAKAIFEVLKNIKETFQSENFINLCGEGKKYLMQHGFDEVEYLAIADAENLLLADEYQHDHQCVAIVAAWIEGVRLIDNLLLS</sequence>
<keyword evidence="4 9" id="KW-0436">Ligase</keyword>
<evidence type="ECO:0000256" key="7">
    <source>
        <dbReference type="ARBA" id="ARBA00022840"/>
    </source>
</evidence>
<evidence type="ECO:0000256" key="8">
    <source>
        <dbReference type="ARBA" id="ARBA00048258"/>
    </source>
</evidence>
<dbReference type="PANTHER" id="PTHR21299:SF1">
    <property type="entry name" value="PANTOATE--BETA-ALANINE LIGASE"/>
    <property type="match status" value="1"/>
</dbReference>
<evidence type="ECO:0000256" key="6">
    <source>
        <dbReference type="ARBA" id="ARBA00022741"/>
    </source>
</evidence>
<evidence type="ECO:0000256" key="3">
    <source>
        <dbReference type="ARBA" id="ARBA00012219"/>
    </source>
</evidence>
<dbReference type="GO" id="GO:0004592">
    <property type="term" value="F:pantoate-beta-alanine ligase activity"/>
    <property type="evidence" value="ECO:0007669"/>
    <property type="project" value="UniProtKB-EC"/>
</dbReference>
<dbReference type="NCBIfam" id="TIGR00125">
    <property type="entry name" value="cyt_tran_rel"/>
    <property type="match status" value="1"/>
</dbReference>
<dbReference type="Gene3D" id="3.30.1300.10">
    <property type="entry name" value="Pantoate-beta-alanine ligase, C-terminal domain"/>
    <property type="match status" value="1"/>
</dbReference>